<organism evidence="3 4">
    <name type="scientific">Marinospirillum alkaliphilum DSM 21637</name>
    <dbReference type="NCBI Taxonomy" id="1122209"/>
    <lineage>
        <taxon>Bacteria</taxon>
        <taxon>Pseudomonadati</taxon>
        <taxon>Pseudomonadota</taxon>
        <taxon>Gammaproteobacteria</taxon>
        <taxon>Oceanospirillales</taxon>
        <taxon>Oceanospirillaceae</taxon>
        <taxon>Marinospirillum</taxon>
    </lineage>
</organism>
<name>A0A1K1VJ04_9GAMM</name>
<keyword evidence="2" id="KW-0175">Coiled coil</keyword>
<dbReference type="GO" id="GO:0006313">
    <property type="term" value="P:DNA transposition"/>
    <property type="evidence" value="ECO:0007669"/>
    <property type="project" value="InterPro"/>
</dbReference>
<comment type="similarity">
    <text evidence="1">Belongs to the transposase 8 family.</text>
</comment>
<proteinExistence type="inferred from homology"/>
<dbReference type="Gene3D" id="1.10.10.60">
    <property type="entry name" value="Homeodomain-like"/>
    <property type="match status" value="1"/>
</dbReference>
<dbReference type="GO" id="GO:0003677">
    <property type="term" value="F:DNA binding"/>
    <property type="evidence" value="ECO:0007669"/>
    <property type="project" value="InterPro"/>
</dbReference>
<dbReference type="PANTHER" id="PTHR33215:SF12">
    <property type="entry name" value="TRANSPOSASE INSN FOR INSERTION SEQUENCE ELEMENT IS911A-RELATED"/>
    <property type="match status" value="1"/>
</dbReference>
<dbReference type="PANTHER" id="PTHR33215">
    <property type="entry name" value="PROTEIN DISTAL ANTENNA"/>
    <property type="match status" value="1"/>
</dbReference>
<keyword evidence="4" id="KW-1185">Reference proteome</keyword>
<dbReference type="InterPro" id="IPR002514">
    <property type="entry name" value="Transposase_8"/>
</dbReference>
<dbReference type="InterPro" id="IPR051839">
    <property type="entry name" value="RD_transcriptional_regulator"/>
</dbReference>
<evidence type="ECO:0000256" key="1">
    <source>
        <dbReference type="ARBA" id="ARBA00009964"/>
    </source>
</evidence>
<feature type="coiled-coil region" evidence="2">
    <location>
        <begin position="62"/>
        <end position="89"/>
    </location>
</feature>
<evidence type="ECO:0000256" key="2">
    <source>
        <dbReference type="SAM" id="Coils"/>
    </source>
</evidence>
<protein>
    <submittedName>
        <fullName evidence="3">Transposase</fullName>
    </submittedName>
</protein>
<dbReference type="Pfam" id="PF01527">
    <property type="entry name" value="HTH_Tnp_1"/>
    <property type="match status" value="1"/>
</dbReference>
<dbReference type="Proteomes" id="UP000182350">
    <property type="component" value="Unassembled WGS sequence"/>
</dbReference>
<reference evidence="3 4" key="1">
    <citation type="submission" date="2016-11" db="EMBL/GenBank/DDBJ databases">
        <authorList>
            <person name="Jaros S."/>
            <person name="Januszkiewicz K."/>
            <person name="Wedrychowicz H."/>
        </authorList>
    </citation>
    <scope>NUCLEOTIDE SEQUENCE [LARGE SCALE GENOMIC DNA]</scope>
    <source>
        <strain evidence="3 4">DSM 21637</strain>
    </source>
</reference>
<dbReference type="InterPro" id="IPR009057">
    <property type="entry name" value="Homeodomain-like_sf"/>
</dbReference>
<evidence type="ECO:0000313" key="3">
    <source>
        <dbReference type="EMBL" id="SFX25160.1"/>
    </source>
</evidence>
<dbReference type="AlphaFoldDB" id="A0A1K1VJ04"/>
<dbReference type="SUPFAM" id="SSF46689">
    <property type="entry name" value="Homeodomain-like"/>
    <property type="match status" value="1"/>
</dbReference>
<accession>A0A1K1VJ04</accession>
<gene>
    <name evidence="3" type="ORF">SAMN02745752_01021</name>
</gene>
<dbReference type="EMBL" id="FPJW01000002">
    <property type="protein sequence ID" value="SFX25160.1"/>
    <property type="molecule type" value="Genomic_DNA"/>
</dbReference>
<dbReference type="GO" id="GO:0004803">
    <property type="term" value="F:transposase activity"/>
    <property type="evidence" value="ECO:0007669"/>
    <property type="project" value="InterPro"/>
</dbReference>
<sequence>MPQKRRSFSPEFKQEAASLVLDQGYSIQQACVSLGVGESAIRRWVNQLTDERNGITPKGKALTPDQRRIQELEARCKRLEMEKEILKKATALLMSDGMNPTR</sequence>
<evidence type="ECO:0000313" key="4">
    <source>
        <dbReference type="Proteomes" id="UP000182350"/>
    </source>
</evidence>
<dbReference type="STRING" id="1122209.SAMN02745752_01021"/>